<evidence type="ECO:0000259" key="4">
    <source>
        <dbReference type="Pfam" id="PF00561"/>
    </source>
</evidence>
<keyword evidence="6" id="KW-1185">Reference proteome</keyword>
<dbReference type="Gene3D" id="3.40.50.1820">
    <property type="entry name" value="alpha/beta hydrolase"/>
    <property type="match status" value="1"/>
</dbReference>
<dbReference type="NCBIfam" id="TIGR01392">
    <property type="entry name" value="homoserO_Ac_trn"/>
    <property type="match status" value="1"/>
</dbReference>
<dbReference type="InterPro" id="IPR029058">
    <property type="entry name" value="AB_hydrolase_fold"/>
</dbReference>
<dbReference type="GO" id="GO:0004414">
    <property type="term" value="F:homoserine O-acetyltransferase activity"/>
    <property type="evidence" value="ECO:0007669"/>
    <property type="project" value="UniProtKB-UniRule"/>
</dbReference>
<sequence>MNFNSDIVVLRKFNIALSAKVFHSKEAFRLESGEVLPSLQIAYHTYGSMNEDGSNVVWVCHALTANSDVADWWTGLIGHGKVIDPARHFIVCANVLGSCYGTSGPQTINPATGEPWYRTFPTITIRDIVQAHELLRRHLQIQRIHLLIGGSMGGYQVLEWALIAPEVIERLFLLCTGAAESAWGIAIHTAQRLAIEADETWQNPAPDAGSKGLKAARAIGMLTYRNYRTFVQAQTDPDKEKTDNFRASSYINYQGEKLVKRFNAQSYWLLTKAMDSHNIARGRHEKITTTLSHIKQPALLIGISSDILCPPEEQQFMATFLPNATYHEIDSSYGHDGFLIEFEKIGQILKSWDH</sequence>
<dbReference type="EMBL" id="FNRL01000010">
    <property type="protein sequence ID" value="SEA57722.1"/>
    <property type="molecule type" value="Genomic_DNA"/>
</dbReference>
<organism evidence="5 6">
    <name type="scientific">Chitinophaga terrae</name>
    <name type="common">ex Kim and Jung 2007</name>
    <dbReference type="NCBI Taxonomy" id="408074"/>
    <lineage>
        <taxon>Bacteria</taxon>
        <taxon>Pseudomonadati</taxon>
        <taxon>Bacteroidota</taxon>
        <taxon>Chitinophagia</taxon>
        <taxon>Chitinophagales</taxon>
        <taxon>Chitinophagaceae</taxon>
        <taxon>Chitinophaga</taxon>
    </lineage>
</organism>
<comment type="function">
    <text evidence="2">Transfers an acetyl group from acetyl-CoA to L-homoserine, forming acetyl-L-homoserine.</text>
</comment>
<comment type="similarity">
    <text evidence="2">Belongs to the AB hydrolase superfamily. MetX family.</text>
</comment>
<dbReference type="STRING" id="408074.SAMN05660909_02524"/>
<evidence type="ECO:0000256" key="3">
    <source>
        <dbReference type="PIRSR" id="PIRSR000443-1"/>
    </source>
</evidence>
<accession>A0A1H4CCA5</accession>
<dbReference type="UniPathway" id="UPA00051">
    <property type="reaction ID" value="UER00074"/>
</dbReference>
<comment type="subunit">
    <text evidence="2">Homodimer.</text>
</comment>
<dbReference type="EC" id="2.3.1.31" evidence="2"/>
<evidence type="ECO:0000256" key="1">
    <source>
        <dbReference type="ARBA" id="ARBA00022679"/>
    </source>
</evidence>
<dbReference type="GO" id="GO:0009086">
    <property type="term" value="P:methionine biosynthetic process"/>
    <property type="evidence" value="ECO:0007669"/>
    <property type="project" value="UniProtKB-UniRule"/>
</dbReference>
<feature type="active site" description="Nucleophile" evidence="2 3">
    <location>
        <position position="151"/>
    </location>
</feature>
<proteinExistence type="inferred from homology"/>
<keyword evidence="2" id="KW-0012">Acyltransferase</keyword>
<keyword evidence="2" id="KW-0963">Cytoplasm</keyword>
<name>A0A1H4CCA5_9BACT</name>
<dbReference type="PANTHER" id="PTHR32268">
    <property type="entry name" value="HOMOSERINE O-ACETYLTRANSFERASE"/>
    <property type="match status" value="1"/>
</dbReference>
<dbReference type="NCBIfam" id="NF001209">
    <property type="entry name" value="PRK00175.1"/>
    <property type="match status" value="1"/>
</dbReference>
<keyword evidence="2" id="KW-0486">Methionine biosynthesis</keyword>
<keyword evidence="2" id="KW-0028">Amino-acid biosynthesis</keyword>
<dbReference type="InterPro" id="IPR008220">
    <property type="entry name" value="HAT_MetX-like"/>
</dbReference>
<dbReference type="GO" id="GO:0009092">
    <property type="term" value="P:homoserine metabolic process"/>
    <property type="evidence" value="ECO:0007669"/>
    <property type="project" value="TreeGrafter"/>
</dbReference>
<reference evidence="6" key="1">
    <citation type="submission" date="2016-10" db="EMBL/GenBank/DDBJ databases">
        <authorList>
            <person name="Varghese N."/>
            <person name="Submissions S."/>
        </authorList>
    </citation>
    <scope>NUCLEOTIDE SEQUENCE [LARGE SCALE GENOMIC DNA]</scope>
    <source>
        <strain evidence="6">DSM 23920</strain>
    </source>
</reference>
<dbReference type="AlphaFoldDB" id="A0A1H4CCA5"/>
<dbReference type="Proteomes" id="UP000199656">
    <property type="component" value="Unassembled WGS sequence"/>
</dbReference>
<dbReference type="GO" id="GO:0005737">
    <property type="term" value="C:cytoplasm"/>
    <property type="evidence" value="ECO:0007669"/>
    <property type="project" value="UniProtKB-SubCell"/>
</dbReference>
<feature type="binding site" evidence="2">
    <location>
        <position position="336"/>
    </location>
    <ligand>
        <name>substrate</name>
    </ligand>
</feature>
<dbReference type="OrthoDB" id="9800754at2"/>
<dbReference type="PIRSF" id="PIRSF000443">
    <property type="entry name" value="Homoser_Ac_trans"/>
    <property type="match status" value="1"/>
</dbReference>
<gene>
    <name evidence="2" type="primary">metXA</name>
    <name evidence="5" type="ORF">SAMN05660909_02524</name>
</gene>
<dbReference type="SUPFAM" id="SSF53474">
    <property type="entry name" value="alpha/beta-Hydrolases"/>
    <property type="match status" value="1"/>
</dbReference>
<feature type="domain" description="AB hydrolase-1" evidence="4">
    <location>
        <begin position="56"/>
        <end position="339"/>
    </location>
</feature>
<comment type="pathway">
    <text evidence="2">Amino-acid biosynthesis; L-methionine biosynthesis via de novo pathway; O-acetyl-L-homoserine from L-homoserine: step 1/1.</text>
</comment>
<comment type="subcellular location">
    <subcellularLocation>
        <location evidence="2">Cytoplasm</location>
    </subcellularLocation>
</comment>
<keyword evidence="1 2" id="KW-0808">Transferase</keyword>
<dbReference type="HAMAP" id="MF_00296">
    <property type="entry name" value="MetX_acyltransf"/>
    <property type="match status" value="1"/>
</dbReference>
<feature type="binding site" evidence="2">
    <location>
        <position position="217"/>
    </location>
    <ligand>
        <name>substrate</name>
    </ligand>
</feature>
<dbReference type="PANTHER" id="PTHR32268:SF11">
    <property type="entry name" value="HOMOSERINE O-ACETYLTRANSFERASE"/>
    <property type="match status" value="1"/>
</dbReference>
<feature type="active site" evidence="2 3">
    <location>
        <position position="335"/>
    </location>
</feature>
<evidence type="ECO:0000313" key="5">
    <source>
        <dbReference type="EMBL" id="SEA57722.1"/>
    </source>
</evidence>
<evidence type="ECO:0000256" key="2">
    <source>
        <dbReference type="HAMAP-Rule" id="MF_00296"/>
    </source>
</evidence>
<dbReference type="Pfam" id="PF00561">
    <property type="entry name" value="Abhydrolase_1"/>
    <property type="match status" value="1"/>
</dbReference>
<comment type="catalytic activity">
    <reaction evidence="2">
        <text>L-homoserine + acetyl-CoA = O-acetyl-L-homoserine + CoA</text>
        <dbReference type="Rhea" id="RHEA:13701"/>
        <dbReference type="ChEBI" id="CHEBI:57287"/>
        <dbReference type="ChEBI" id="CHEBI:57288"/>
        <dbReference type="ChEBI" id="CHEBI:57476"/>
        <dbReference type="ChEBI" id="CHEBI:57716"/>
        <dbReference type="EC" id="2.3.1.31"/>
    </reaction>
</comment>
<dbReference type="InterPro" id="IPR000073">
    <property type="entry name" value="AB_hydrolase_1"/>
</dbReference>
<comment type="caution">
    <text evidence="2">Lacks conserved residue(s) required for the propagation of feature annotation.</text>
</comment>
<evidence type="ECO:0000313" key="6">
    <source>
        <dbReference type="Proteomes" id="UP000199656"/>
    </source>
</evidence>
<feature type="active site" evidence="2 3">
    <location>
        <position position="306"/>
    </location>
</feature>
<protein>
    <recommendedName>
        <fullName evidence="2">Homoserine O-acetyltransferase</fullName>
        <shortName evidence="2">HAT</shortName>
        <ecNumber evidence="2">2.3.1.31</ecNumber>
    </recommendedName>
    <alternativeName>
        <fullName evidence="2">Homoserine transacetylase</fullName>
        <shortName evidence="2">HTA</shortName>
    </alternativeName>
</protein>